<protein>
    <recommendedName>
        <fullName evidence="2">SLH domain-containing protein</fullName>
    </recommendedName>
</protein>
<sequence>MNKQKINVTKTAILCSVLVASLSFGSSALAFSDLSGDPAEVKINALKSSNVISGISDDLFAPKSKVTYAQGLQFLVNAFDLTMDNTSAKASEYFDNVVDGTWYTKAFLIAHHNGLSVDKTVNPNEPITRAQFAHLVTQSLFTKGNFPVTKMYFTITDAEKLPQDVSNSLQTLLNTRILTLPENGKFRPNDDITRSEAAILIYDALEFAKKIIPQLEMDIPQASYETSISTEKIAEDVNKVSLTVAGLPNPGYSASIKRIEFGPGLTATVYFTVNSPDPDQINIQVISKSTVVTYLPSNYKAVAKYEASSVESDDPFSLMLPVENPGDLIAK</sequence>
<dbReference type="OrthoDB" id="1738667at2"/>
<feature type="signal peptide" evidence="1">
    <location>
        <begin position="1"/>
        <end position="30"/>
    </location>
</feature>
<dbReference type="KEGG" id="pcx:LPB68_17410"/>
<reference evidence="3 4" key="1">
    <citation type="submission" date="2016-02" db="EMBL/GenBank/DDBJ databases">
        <title>Paenibacillus sp. LPB0068, isolated from Crassostrea gigas.</title>
        <authorList>
            <person name="Shin S.-K."/>
            <person name="Yi H."/>
        </authorList>
    </citation>
    <scope>NUCLEOTIDE SEQUENCE [LARGE SCALE GENOMIC DNA]</scope>
    <source>
        <strain evidence="3 4">LPB0068</strain>
    </source>
</reference>
<dbReference type="InterPro" id="IPR001119">
    <property type="entry name" value="SLH_dom"/>
</dbReference>
<keyword evidence="4" id="KW-1185">Reference proteome</keyword>
<keyword evidence="1" id="KW-0732">Signal</keyword>
<dbReference type="AlphaFoldDB" id="A0A167AQS7"/>
<evidence type="ECO:0000313" key="3">
    <source>
        <dbReference type="EMBL" id="OAB71326.1"/>
    </source>
</evidence>
<gene>
    <name evidence="3" type="ORF">PNBC_20280</name>
</gene>
<organism evidence="3 4">
    <name type="scientific">Paenibacillus crassostreae</name>
    <dbReference type="NCBI Taxonomy" id="1763538"/>
    <lineage>
        <taxon>Bacteria</taxon>
        <taxon>Bacillati</taxon>
        <taxon>Bacillota</taxon>
        <taxon>Bacilli</taxon>
        <taxon>Bacillales</taxon>
        <taxon>Paenibacillaceae</taxon>
        <taxon>Paenibacillus</taxon>
    </lineage>
</organism>
<dbReference type="Proteomes" id="UP000077134">
    <property type="component" value="Unassembled WGS sequence"/>
</dbReference>
<evidence type="ECO:0000256" key="1">
    <source>
        <dbReference type="SAM" id="SignalP"/>
    </source>
</evidence>
<dbReference type="RefSeq" id="WP_068661239.1">
    <property type="nucleotide sequence ID" value="NZ_CP017770.1"/>
</dbReference>
<dbReference type="Pfam" id="PF00395">
    <property type="entry name" value="SLH"/>
    <property type="match status" value="3"/>
</dbReference>
<dbReference type="EMBL" id="LSFN01000041">
    <property type="protein sequence ID" value="OAB71326.1"/>
    <property type="molecule type" value="Genomic_DNA"/>
</dbReference>
<feature type="domain" description="SLH" evidence="2">
    <location>
        <begin position="26"/>
        <end position="89"/>
    </location>
</feature>
<dbReference type="PROSITE" id="PS51272">
    <property type="entry name" value="SLH"/>
    <property type="match status" value="3"/>
</dbReference>
<proteinExistence type="predicted"/>
<feature type="chain" id="PRO_5007883784" description="SLH domain-containing protein" evidence="1">
    <location>
        <begin position="31"/>
        <end position="331"/>
    </location>
</feature>
<evidence type="ECO:0000313" key="4">
    <source>
        <dbReference type="Proteomes" id="UP000077134"/>
    </source>
</evidence>
<comment type="caution">
    <text evidence="3">The sequence shown here is derived from an EMBL/GenBank/DDBJ whole genome shotgun (WGS) entry which is preliminary data.</text>
</comment>
<dbReference type="STRING" id="1763538.LPB68_17410"/>
<feature type="domain" description="SLH" evidence="2">
    <location>
        <begin position="90"/>
        <end position="150"/>
    </location>
</feature>
<name>A0A167AQS7_9BACL</name>
<evidence type="ECO:0000259" key="2">
    <source>
        <dbReference type="PROSITE" id="PS51272"/>
    </source>
</evidence>
<feature type="domain" description="SLH" evidence="2">
    <location>
        <begin position="152"/>
        <end position="215"/>
    </location>
</feature>
<accession>A0A167AQS7</accession>